<dbReference type="GeneID" id="55989117"/>
<dbReference type="Gene3D" id="3.40.50.1580">
    <property type="entry name" value="Nucleoside phosphorylase domain"/>
    <property type="match status" value="1"/>
</dbReference>
<dbReference type="PANTHER" id="PTHR46082">
    <property type="entry name" value="ATP/GTP-BINDING PROTEIN-RELATED"/>
    <property type="match status" value="1"/>
</dbReference>
<dbReference type="AlphaFoldDB" id="A0A7H8QKN9"/>
<dbReference type="InterPro" id="IPR035994">
    <property type="entry name" value="Nucleoside_phosphorylase_sf"/>
</dbReference>
<gene>
    <name evidence="1" type="ORF">TRUGW13939_01607</name>
</gene>
<dbReference type="KEGG" id="trg:TRUGW13939_01607"/>
<organism evidence="1 2">
    <name type="scientific">Talaromyces rugulosus</name>
    <name type="common">Penicillium rugulosum</name>
    <dbReference type="NCBI Taxonomy" id="121627"/>
    <lineage>
        <taxon>Eukaryota</taxon>
        <taxon>Fungi</taxon>
        <taxon>Dikarya</taxon>
        <taxon>Ascomycota</taxon>
        <taxon>Pezizomycotina</taxon>
        <taxon>Eurotiomycetes</taxon>
        <taxon>Eurotiomycetidae</taxon>
        <taxon>Eurotiales</taxon>
        <taxon>Trichocomaceae</taxon>
        <taxon>Talaromyces</taxon>
        <taxon>Talaromyces sect. Islandici</taxon>
    </lineage>
</organism>
<evidence type="ECO:0008006" key="3">
    <source>
        <dbReference type="Google" id="ProtNLM"/>
    </source>
</evidence>
<dbReference type="InterPro" id="IPR053137">
    <property type="entry name" value="NLR-like"/>
</dbReference>
<keyword evidence="2" id="KW-1185">Reference proteome</keyword>
<accession>A0A7H8QKN9</accession>
<sequence length="120" mass="12858">MPPSALSHDDYTVAWICALPLEMTAATAMLDQVHDRLPQPESDNNAYTLDCVYGHHVVIACLPSGVYGTTSAATAVAEMRSTFASLRFGLMVGIEGGVPGKTDIRLGDVVISKPTNYSWE</sequence>
<evidence type="ECO:0000313" key="1">
    <source>
        <dbReference type="EMBL" id="QKX54520.1"/>
    </source>
</evidence>
<protein>
    <recommendedName>
        <fullName evidence="3">Nucleoside phosphorylase domain-containing protein</fullName>
    </recommendedName>
</protein>
<dbReference type="GO" id="GO:0003824">
    <property type="term" value="F:catalytic activity"/>
    <property type="evidence" value="ECO:0007669"/>
    <property type="project" value="InterPro"/>
</dbReference>
<dbReference type="GO" id="GO:0009116">
    <property type="term" value="P:nucleoside metabolic process"/>
    <property type="evidence" value="ECO:0007669"/>
    <property type="project" value="InterPro"/>
</dbReference>
<name>A0A7H8QKN9_TALRU</name>
<reference evidence="2" key="1">
    <citation type="submission" date="2020-06" db="EMBL/GenBank/DDBJ databases">
        <title>A chromosome-scale genome assembly of Talaromyces rugulosus W13939.</title>
        <authorList>
            <person name="Wang B."/>
            <person name="Guo L."/>
            <person name="Ye K."/>
            <person name="Wang L."/>
        </authorList>
    </citation>
    <scope>NUCLEOTIDE SEQUENCE [LARGE SCALE GENOMIC DNA]</scope>
    <source>
        <strain evidence="2">W13939</strain>
    </source>
</reference>
<dbReference type="Proteomes" id="UP000509510">
    <property type="component" value="Chromosome I"/>
</dbReference>
<dbReference type="EMBL" id="CP055898">
    <property type="protein sequence ID" value="QKX54520.1"/>
    <property type="molecule type" value="Genomic_DNA"/>
</dbReference>
<dbReference type="RefSeq" id="XP_035340699.1">
    <property type="nucleotide sequence ID" value="XM_035484806.1"/>
</dbReference>
<dbReference type="PANTHER" id="PTHR46082:SF11">
    <property type="entry name" value="AAA+ ATPASE DOMAIN-CONTAINING PROTEIN-RELATED"/>
    <property type="match status" value="1"/>
</dbReference>
<dbReference type="OrthoDB" id="1577640at2759"/>
<evidence type="ECO:0000313" key="2">
    <source>
        <dbReference type="Proteomes" id="UP000509510"/>
    </source>
</evidence>
<proteinExistence type="predicted"/>
<dbReference type="SUPFAM" id="SSF53167">
    <property type="entry name" value="Purine and uridine phosphorylases"/>
    <property type="match status" value="1"/>
</dbReference>